<dbReference type="AlphaFoldDB" id="A0AA35Z334"/>
<gene>
    <name evidence="1" type="ORF">LSALG_LOCUS24257</name>
</gene>
<evidence type="ECO:0000313" key="1">
    <source>
        <dbReference type="EMBL" id="CAI9284748.1"/>
    </source>
</evidence>
<protein>
    <submittedName>
        <fullName evidence="1">Uncharacterized protein</fullName>
    </submittedName>
</protein>
<dbReference type="EMBL" id="OX465081">
    <property type="protein sequence ID" value="CAI9284748.1"/>
    <property type="molecule type" value="Genomic_DNA"/>
</dbReference>
<dbReference type="Proteomes" id="UP001177003">
    <property type="component" value="Chromosome 5"/>
</dbReference>
<sequence>MNGSNMWPTTEYIPYLPPMKRRIPGMLTMKRIRDASERPRKNTISKARKMVSYGIYKQIKHNKSTCTQVERRSEINVRKKQKVRQRQELVNMQGCAEDDVMIDKVEQQGVRDNEDEKVVRVNEDVEYDVSVVQASKRKKTKRILKMKLAKRVQGEGSSATTAMNLD</sequence>
<name>A0AA35Z334_LACSI</name>
<accession>A0AA35Z334</accession>
<evidence type="ECO:0000313" key="2">
    <source>
        <dbReference type="Proteomes" id="UP001177003"/>
    </source>
</evidence>
<organism evidence="1 2">
    <name type="scientific">Lactuca saligna</name>
    <name type="common">Willowleaf lettuce</name>
    <dbReference type="NCBI Taxonomy" id="75948"/>
    <lineage>
        <taxon>Eukaryota</taxon>
        <taxon>Viridiplantae</taxon>
        <taxon>Streptophyta</taxon>
        <taxon>Embryophyta</taxon>
        <taxon>Tracheophyta</taxon>
        <taxon>Spermatophyta</taxon>
        <taxon>Magnoliopsida</taxon>
        <taxon>eudicotyledons</taxon>
        <taxon>Gunneridae</taxon>
        <taxon>Pentapetalae</taxon>
        <taxon>asterids</taxon>
        <taxon>campanulids</taxon>
        <taxon>Asterales</taxon>
        <taxon>Asteraceae</taxon>
        <taxon>Cichorioideae</taxon>
        <taxon>Cichorieae</taxon>
        <taxon>Lactucinae</taxon>
        <taxon>Lactuca</taxon>
    </lineage>
</organism>
<proteinExistence type="predicted"/>
<reference evidence="1" key="1">
    <citation type="submission" date="2023-04" db="EMBL/GenBank/DDBJ databases">
        <authorList>
            <person name="Vijverberg K."/>
            <person name="Xiong W."/>
            <person name="Schranz E."/>
        </authorList>
    </citation>
    <scope>NUCLEOTIDE SEQUENCE</scope>
</reference>
<keyword evidence="2" id="KW-1185">Reference proteome</keyword>